<dbReference type="PANTHER" id="PTHR13009:SF22">
    <property type="entry name" value="LD43819P"/>
    <property type="match status" value="1"/>
</dbReference>
<gene>
    <name evidence="4" type="ORF">cubi_02881</name>
</gene>
<evidence type="ECO:0000313" key="5">
    <source>
        <dbReference type="Proteomes" id="UP000186176"/>
    </source>
</evidence>
<evidence type="ECO:0000256" key="1">
    <source>
        <dbReference type="ARBA" id="ARBA00006817"/>
    </source>
</evidence>
<dbReference type="Pfam" id="PF09229">
    <property type="entry name" value="Aha1_N"/>
    <property type="match status" value="2"/>
</dbReference>
<keyword evidence="2" id="KW-0175">Coiled coil</keyword>
<dbReference type="EMBL" id="LRBP01000013">
    <property type="protein sequence ID" value="OII74079.1"/>
    <property type="molecule type" value="Genomic_DNA"/>
</dbReference>
<feature type="domain" description="Activator of Hsp90 ATPase AHSA1-like N-terminal" evidence="3">
    <location>
        <begin position="232"/>
        <end position="375"/>
    </location>
</feature>
<dbReference type="Gene3D" id="3.15.10.20">
    <property type="entry name" value="Activator of Hsp90 ATPase Aha1, N-terminal domain"/>
    <property type="match status" value="2"/>
</dbReference>
<dbReference type="InterPro" id="IPR036338">
    <property type="entry name" value="Aha1"/>
</dbReference>
<sequence length="381" mass="44088">MTEISGSIWNANNWHWEEKDYSKWAKEEINTIMESIKYSSESTTPKFELSFSNSSIKGEASISVRKKQPILAYEFSISGTWLVNEMETKEKILLGQITIPEFSVDNYEDFPVTITCKEVLNKNYNSDLILSEIKKKVVVQLRKKLMEFHNKLLNRENDQRKIESEKAKREEEIKTAEIARIEKEEEKRKIYVQQIEKEALIKQRESEASTKTSTDPQAQGSIWNTNSWHWEEKPETNWVIDKLTKMIEELSLKKLDSRNSNLIPISFSEVKVTGEASSSVRKGKKICVLDCNVNGRFNATIQEGTFSSNKELNLSGSFSLSEINMMDTHDYGRKINFDSAELGLKTANISEFIDLKEKLEKQILGYLDNVIQEFCLEFLNK</sequence>
<dbReference type="AlphaFoldDB" id="A0A1J4MJ96"/>
<dbReference type="SUPFAM" id="SSF103111">
    <property type="entry name" value="Activator of Hsp90 ATPase, Aha1"/>
    <property type="match status" value="2"/>
</dbReference>
<accession>A0A1J4MJ96</accession>
<comment type="similarity">
    <text evidence="1">Belongs to the AHA1 family.</text>
</comment>
<evidence type="ECO:0000313" key="4">
    <source>
        <dbReference type="EMBL" id="OII74079.1"/>
    </source>
</evidence>
<dbReference type="VEuPathDB" id="CryptoDB:cubi_02881"/>
<dbReference type="PANTHER" id="PTHR13009">
    <property type="entry name" value="HEAT SHOCK PROTEIN 90 HSP90 CO-CHAPERONE AHA-1"/>
    <property type="match status" value="1"/>
</dbReference>
<name>A0A1J4MJ96_9CRYT</name>
<reference evidence="4 5" key="1">
    <citation type="submission" date="2016-10" db="EMBL/GenBank/DDBJ databases">
        <title>Reductive evolution of mitochondrial metabolism and differential evolution of invasion-related proteins in Cryptosporidium.</title>
        <authorList>
            <person name="Liu S."/>
            <person name="Roellig D.M."/>
            <person name="Guo Y."/>
            <person name="Li N."/>
            <person name="Frace M.A."/>
            <person name="Tang K."/>
            <person name="Zhang L."/>
            <person name="Feng Y."/>
            <person name="Xiao L."/>
        </authorList>
    </citation>
    <scope>NUCLEOTIDE SEQUENCE [LARGE SCALE GENOMIC DNA]</scope>
    <source>
        <strain evidence="4">39726</strain>
    </source>
</reference>
<evidence type="ECO:0000259" key="3">
    <source>
        <dbReference type="SMART" id="SM01000"/>
    </source>
</evidence>
<dbReference type="RefSeq" id="XP_028875299.1">
    <property type="nucleotide sequence ID" value="XM_029019892.1"/>
</dbReference>
<keyword evidence="5" id="KW-1185">Reference proteome</keyword>
<organism evidence="4 5">
    <name type="scientific">Cryptosporidium ubiquitum</name>
    <dbReference type="NCBI Taxonomy" id="857276"/>
    <lineage>
        <taxon>Eukaryota</taxon>
        <taxon>Sar</taxon>
        <taxon>Alveolata</taxon>
        <taxon>Apicomplexa</taxon>
        <taxon>Conoidasida</taxon>
        <taxon>Coccidia</taxon>
        <taxon>Eucoccidiorida</taxon>
        <taxon>Eimeriorina</taxon>
        <taxon>Cryptosporidiidae</taxon>
        <taxon>Cryptosporidium</taxon>
    </lineage>
</organism>
<proteinExistence type="inferred from homology"/>
<feature type="domain" description="Activator of Hsp90 ATPase AHSA1-like N-terminal" evidence="3">
    <location>
        <begin position="18"/>
        <end position="159"/>
    </location>
</feature>
<dbReference type="GO" id="GO:0051087">
    <property type="term" value="F:protein-folding chaperone binding"/>
    <property type="evidence" value="ECO:0007669"/>
    <property type="project" value="InterPro"/>
</dbReference>
<dbReference type="InterPro" id="IPR015310">
    <property type="entry name" value="AHSA1-like_N"/>
</dbReference>
<evidence type="ECO:0000256" key="2">
    <source>
        <dbReference type="SAM" id="Coils"/>
    </source>
</evidence>
<protein>
    <recommendedName>
        <fullName evidence="3">Activator of Hsp90 ATPase AHSA1-like N-terminal domain-containing protein</fullName>
    </recommendedName>
</protein>
<dbReference type="GO" id="GO:0001671">
    <property type="term" value="F:ATPase activator activity"/>
    <property type="evidence" value="ECO:0007669"/>
    <property type="project" value="InterPro"/>
</dbReference>
<comment type="caution">
    <text evidence="4">The sequence shown here is derived from an EMBL/GenBank/DDBJ whole genome shotgun (WGS) entry which is preliminary data.</text>
</comment>
<dbReference type="SMART" id="SM01000">
    <property type="entry name" value="Aha1_N"/>
    <property type="match status" value="2"/>
</dbReference>
<dbReference type="GO" id="GO:0005829">
    <property type="term" value="C:cytosol"/>
    <property type="evidence" value="ECO:0007669"/>
    <property type="project" value="TreeGrafter"/>
</dbReference>
<dbReference type="GO" id="GO:0006457">
    <property type="term" value="P:protein folding"/>
    <property type="evidence" value="ECO:0007669"/>
    <property type="project" value="TreeGrafter"/>
</dbReference>
<dbReference type="GeneID" id="39979671"/>
<dbReference type="OrthoDB" id="567237at2759"/>
<feature type="coiled-coil region" evidence="2">
    <location>
        <begin position="150"/>
        <end position="189"/>
    </location>
</feature>
<dbReference type="Proteomes" id="UP000186176">
    <property type="component" value="Unassembled WGS sequence"/>
</dbReference>